<dbReference type="OrthoDB" id="8909920at2"/>
<dbReference type="EMBL" id="BBVC01000010">
    <property type="protein sequence ID" value="GAO97585.1"/>
    <property type="molecule type" value="Genomic_DNA"/>
</dbReference>
<dbReference type="STRING" id="1629334.Cva_00221"/>
<protein>
    <recommendedName>
        <fullName evidence="3">RecT family protein</fullName>
    </recommendedName>
</protein>
<proteinExistence type="predicted"/>
<name>A0A0K8MAP8_9PROT</name>
<comment type="caution">
    <text evidence="1">The sequence shown here is derived from an EMBL/GenBank/DDBJ whole genome shotgun (WGS) entry which is preliminary data.</text>
</comment>
<accession>A0A0K8MAP8</accession>
<evidence type="ECO:0000313" key="1">
    <source>
        <dbReference type="EMBL" id="GAO97585.1"/>
    </source>
</evidence>
<dbReference type="GO" id="GO:0006259">
    <property type="term" value="P:DNA metabolic process"/>
    <property type="evidence" value="ECO:0007669"/>
    <property type="project" value="InterPro"/>
</dbReference>
<keyword evidence="2" id="KW-1185">Reference proteome</keyword>
<dbReference type="Proteomes" id="UP000036771">
    <property type="component" value="Unassembled WGS sequence"/>
</dbReference>
<gene>
    <name evidence="1" type="ORF">Cva_00221</name>
</gene>
<dbReference type="AlphaFoldDB" id="A0A0K8MAP8"/>
<reference evidence="1 2" key="1">
    <citation type="submission" date="2015-03" db="EMBL/GenBank/DDBJ databases">
        <title>Caedibacter varicaedens, whole genome shotgun sequence.</title>
        <authorList>
            <person name="Suzuki H."/>
            <person name="Dapper A.L."/>
            <person name="Gibson A.K."/>
            <person name="Jackson C."/>
            <person name="Lee H."/>
            <person name="Pejaver V.R."/>
            <person name="Doak T."/>
            <person name="Lynch M."/>
        </authorList>
    </citation>
    <scope>NUCLEOTIDE SEQUENCE [LARGE SCALE GENOMIC DNA]</scope>
</reference>
<sequence length="305" mass="34311">MNLHHTLPIDRSSLGTIDEVFKLADFISKSDFFPAWKNKPHDAAVAILFGQSLGLSWGHSLLNIAVINGRPTVWGDAMLALCKQSPVWEDCDEDFDENTMTAICMVKRKGQKEQIRTFSQKDAQQAGLWGKVGYSGKPTPWVLYPKRMLQMRARAFALRDVFPDVLQGLGCTEEVMDYPDSAKSKTVSKSESNIVSFPTSTMSETEALHKTQQLTEIRYADPQPTSIQKTLTRPKEGSPELQQFVENLAKFNKGGVVQTQNQPKTAFDLMRERLDEQRQHQQQKGMDALEHLKTLMPALQNGKGV</sequence>
<evidence type="ECO:0008006" key="3">
    <source>
        <dbReference type="Google" id="ProtNLM"/>
    </source>
</evidence>
<organism evidence="1 2">
    <name type="scientific">Caedimonas varicaedens</name>
    <dbReference type="NCBI Taxonomy" id="1629334"/>
    <lineage>
        <taxon>Bacteria</taxon>
        <taxon>Pseudomonadati</taxon>
        <taxon>Pseudomonadota</taxon>
        <taxon>Alphaproteobacteria</taxon>
        <taxon>Holosporales</taxon>
        <taxon>Caedimonadaceae</taxon>
        <taxon>Caedimonas</taxon>
    </lineage>
</organism>
<evidence type="ECO:0000313" key="2">
    <source>
        <dbReference type="Proteomes" id="UP000036771"/>
    </source>
</evidence>
<dbReference type="GO" id="GO:0003677">
    <property type="term" value="F:DNA binding"/>
    <property type="evidence" value="ECO:0007669"/>
    <property type="project" value="InterPro"/>
</dbReference>